<dbReference type="PROSITE" id="PS51257">
    <property type="entry name" value="PROKAR_LIPOPROTEIN"/>
    <property type="match status" value="1"/>
</dbReference>
<protein>
    <submittedName>
        <fullName evidence="3">SpoIID/LytB domain-containing protein</fullName>
    </submittedName>
</protein>
<name>A0A9D1LJR2_9FIRM</name>
<gene>
    <name evidence="3" type="ORF">IAD19_07210</name>
</gene>
<keyword evidence="2" id="KW-0812">Transmembrane</keyword>
<feature type="compositionally biased region" description="Polar residues" evidence="1">
    <location>
        <begin position="72"/>
        <end position="83"/>
    </location>
</feature>
<comment type="caution">
    <text evidence="3">The sequence shown here is derived from an EMBL/GenBank/DDBJ whole genome shotgun (WGS) entry which is preliminary data.</text>
</comment>
<dbReference type="EMBL" id="DVMX01000137">
    <property type="protein sequence ID" value="HIU42324.1"/>
    <property type="molecule type" value="Genomic_DNA"/>
</dbReference>
<dbReference type="NCBIfam" id="TIGR02669">
    <property type="entry name" value="SpoIID_LytB"/>
    <property type="match status" value="1"/>
</dbReference>
<dbReference type="AlphaFoldDB" id="A0A9D1LJR2"/>
<evidence type="ECO:0000313" key="3">
    <source>
        <dbReference type="EMBL" id="HIU42324.1"/>
    </source>
</evidence>
<feature type="transmembrane region" description="Helical" evidence="2">
    <location>
        <begin position="7"/>
        <end position="28"/>
    </location>
</feature>
<reference evidence="3" key="2">
    <citation type="journal article" date="2021" name="PeerJ">
        <title>Extensive microbial diversity within the chicken gut microbiome revealed by metagenomics and culture.</title>
        <authorList>
            <person name="Gilroy R."/>
            <person name="Ravi A."/>
            <person name="Getino M."/>
            <person name="Pursley I."/>
            <person name="Horton D.L."/>
            <person name="Alikhan N.F."/>
            <person name="Baker D."/>
            <person name="Gharbi K."/>
            <person name="Hall N."/>
            <person name="Watson M."/>
            <person name="Adriaenssens E.M."/>
            <person name="Foster-Nyarko E."/>
            <person name="Jarju S."/>
            <person name="Secka A."/>
            <person name="Antonio M."/>
            <person name="Oren A."/>
            <person name="Chaudhuri R.R."/>
            <person name="La Ragione R."/>
            <person name="Hildebrand F."/>
            <person name="Pallen M.J."/>
        </authorList>
    </citation>
    <scope>NUCLEOTIDE SEQUENCE</scope>
    <source>
        <strain evidence="3">4509</strain>
    </source>
</reference>
<keyword evidence="2" id="KW-1133">Transmembrane helix</keyword>
<sequence length="443" mass="47147">MLQKKTIFVLVALALSLTVFVTGCLFWVTQLSRPVSGQGVSFSDPVREVSSKGEEDLAQPMSSALEEAQQVEPASQAQETAVSQPEPELPEVVATAETPVVVQEENTVTETFTEEQLNHETSANNTGTAIQPPASSAPTSSEAAQPSQPSSTPSQTVTQPETGTSQRSALDEAIQMPEYTPSGIMLYVTWKGTQYYADAVTVLSGITQAEIVGGVAGAPDSRYAEAYKAQAVAAHSYVAYYNNQGTAPTVYLQVPNAQTVRYVEQVASQMVYSGGSPIMAVYCASAGGHTVGSQYVWGGTVSYLTGVESKYDEDNSTVSVTSAQLKETLLAKNSSLDLSGDPSTWLTVVSTGDDGVIHRLKIGGGGGSVTVYGNTFRESWFSSIRSPKFTFSYNAASDTFTFSARGYGHCVGMSQVGAMGYARYEGWNYVQILTHYYTGTTVS</sequence>
<feature type="compositionally biased region" description="Low complexity" evidence="1">
    <location>
        <begin position="90"/>
        <end position="115"/>
    </location>
</feature>
<proteinExistence type="predicted"/>
<evidence type="ECO:0000256" key="2">
    <source>
        <dbReference type="SAM" id="Phobius"/>
    </source>
</evidence>
<reference evidence="3" key="1">
    <citation type="submission" date="2020-10" db="EMBL/GenBank/DDBJ databases">
        <authorList>
            <person name="Gilroy R."/>
        </authorList>
    </citation>
    <scope>NUCLEOTIDE SEQUENCE</scope>
    <source>
        <strain evidence="3">4509</strain>
    </source>
</reference>
<dbReference type="GO" id="GO:0030435">
    <property type="term" value="P:sporulation resulting in formation of a cellular spore"/>
    <property type="evidence" value="ECO:0007669"/>
    <property type="project" value="InterPro"/>
</dbReference>
<evidence type="ECO:0000256" key="1">
    <source>
        <dbReference type="SAM" id="MobiDB-lite"/>
    </source>
</evidence>
<dbReference type="Proteomes" id="UP000824082">
    <property type="component" value="Unassembled WGS sequence"/>
</dbReference>
<keyword evidence="2" id="KW-0472">Membrane</keyword>
<evidence type="ECO:0000313" key="4">
    <source>
        <dbReference type="Proteomes" id="UP000824082"/>
    </source>
</evidence>
<organism evidence="3 4">
    <name type="scientific">Candidatus Egerieicola faecale</name>
    <dbReference type="NCBI Taxonomy" id="2840774"/>
    <lineage>
        <taxon>Bacteria</taxon>
        <taxon>Bacillati</taxon>
        <taxon>Bacillota</taxon>
        <taxon>Clostridia</taxon>
        <taxon>Eubacteriales</taxon>
        <taxon>Oscillospiraceae</taxon>
        <taxon>Oscillospiraceae incertae sedis</taxon>
        <taxon>Candidatus Egerieicola</taxon>
    </lineage>
</organism>
<feature type="compositionally biased region" description="Basic and acidic residues" evidence="1">
    <location>
        <begin position="45"/>
        <end position="55"/>
    </location>
</feature>
<feature type="compositionally biased region" description="Low complexity" evidence="1">
    <location>
        <begin position="128"/>
        <end position="160"/>
    </location>
</feature>
<dbReference type="InterPro" id="IPR013486">
    <property type="entry name" value="SpoIID/LytB"/>
</dbReference>
<feature type="region of interest" description="Disordered" evidence="1">
    <location>
        <begin position="39"/>
        <end position="169"/>
    </location>
</feature>
<accession>A0A9D1LJR2</accession>